<evidence type="ECO:0000313" key="9">
    <source>
        <dbReference type="EMBL" id="KRL96355.1"/>
    </source>
</evidence>
<dbReference type="Gene3D" id="1.10.10.10">
    <property type="entry name" value="Winged helix-like DNA-binding domain superfamily/Winged helix DNA-binding domain"/>
    <property type="match status" value="1"/>
</dbReference>
<dbReference type="GO" id="GO:0000976">
    <property type="term" value="F:transcription cis-regulatory region binding"/>
    <property type="evidence" value="ECO:0007669"/>
    <property type="project" value="TreeGrafter"/>
</dbReference>
<gene>
    <name evidence="9" type="ORF">FC21_GL000154</name>
</gene>
<keyword evidence="6" id="KW-0804">Transcription</keyword>
<accession>A0A0R1UYL0</accession>
<dbReference type="AlphaFoldDB" id="A0A0R1UYL0"/>
<keyword evidence="10" id="KW-1185">Reference proteome</keyword>
<reference evidence="9 10" key="1">
    <citation type="journal article" date="2015" name="Genome Announc.">
        <title>Expanding the biotechnology potential of lactobacilli through comparative genomics of 213 strains and associated genera.</title>
        <authorList>
            <person name="Sun Z."/>
            <person name="Harris H.M."/>
            <person name="McCann A."/>
            <person name="Guo C."/>
            <person name="Argimon S."/>
            <person name="Zhang W."/>
            <person name="Yang X."/>
            <person name="Jeffery I.B."/>
            <person name="Cooney J.C."/>
            <person name="Kagawa T.F."/>
            <person name="Liu W."/>
            <person name="Song Y."/>
            <person name="Salvetti E."/>
            <person name="Wrobel A."/>
            <person name="Rasinkangas P."/>
            <person name="Parkhill J."/>
            <person name="Rea M.C."/>
            <person name="O'Sullivan O."/>
            <person name="Ritari J."/>
            <person name="Douillard F.P."/>
            <person name="Paul Ross R."/>
            <person name="Yang R."/>
            <person name="Briner A.E."/>
            <person name="Felis G.E."/>
            <person name="de Vos W.M."/>
            <person name="Barrangou R."/>
            <person name="Klaenhammer T.R."/>
            <person name="Caufield P.W."/>
            <person name="Cui Y."/>
            <person name="Zhang H."/>
            <person name="O'Toole P.W."/>
        </authorList>
    </citation>
    <scope>NUCLEOTIDE SEQUENCE [LARGE SCALE GENOMIC DNA]</scope>
    <source>
        <strain evidence="9 10">DSM 18793</strain>
    </source>
</reference>
<dbReference type="InterPro" id="IPR039420">
    <property type="entry name" value="WalR-like"/>
</dbReference>
<evidence type="ECO:0000256" key="3">
    <source>
        <dbReference type="ARBA" id="ARBA00023015"/>
    </source>
</evidence>
<dbReference type="GO" id="GO:0032993">
    <property type="term" value="C:protein-DNA complex"/>
    <property type="evidence" value="ECO:0007669"/>
    <property type="project" value="TreeGrafter"/>
</dbReference>
<protein>
    <submittedName>
        <fullName evidence="9">Two-component response regulator</fullName>
    </submittedName>
</protein>
<comment type="caution">
    <text evidence="9">The sequence shown here is derived from an EMBL/GenBank/DDBJ whole genome shotgun (WGS) entry which is preliminary data.</text>
</comment>
<evidence type="ECO:0000256" key="2">
    <source>
        <dbReference type="ARBA" id="ARBA00023012"/>
    </source>
</evidence>
<proteinExistence type="predicted"/>
<dbReference type="GO" id="GO:0006355">
    <property type="term" value="P:regulation of DNA-templated transcription"/>
    <property type="evidence" value="ECO:0007669"/>
    <property type="project" value="InterPro"/>
</dbReference>
<dbReference type="SUPFAM" id="SSF46894">
    <property type="entry name" value="C-terminal effector domain of the bipartite response regulators"/>
    <property type="match status" value="1"/>
</dbReference>
<dbReference type="STRING" id="417373.GCA_001570685_01158"/>
<dbReference type="InterPro" id="IPR011006">
    <property type="entry name" value="CheY-like_superfamily"/>
</dbReference>
<evidence type="ECO:0000313" key="10">
    <source>
        <dbReference type="Proteomes" id="UP000051084"/>
    </source>
</evidence>
<name>A0A0R1UYL0_9LACO</name>
<evidence type="ECO:0000256" key="1">
    <source>
        <dbReference type="ARBA" id="ARBA00022553"/>
    </source>
</evidence>
<dbReference type="FunFam" id="1.10.10.10:FF:000018">
    <property type="entry name" value="DNA-binding response regulator ResD"/>
    <property type="match status" value="1"/>
</dbReference>
<dbReference type="PATRIC" id="fig|1423742.4.peg.166"/>
<dbReference type="CDD" id="cd00383">
    <property type="entry name" value="trans_reg_C"/>
    <property type="match status" value="1"/>
</dbReference>
<evidence type="ECO:0000256" key="6">
    <source>
        <dbReference type="ARBA" id="ARBA00023163"/>
    </source>
</evidence>
<keyword evidence="2" id="KW-0902">Two-component regulatory system</keyword>
<dbReference type="GO" id="GO:0000156">
    <property type="term" value="F:phosphorelay response regulator activity"/>
    <property type="evidence" value="ECO:0007669"/>
    <property type="project" value="TreeGrafter"/>
</dbReference>
<organism evidence="9 10">
    <name type="scientific">Limosilactobacillus equigenerosi DSM 18793 = JCM 14505</name>
    <dbReference type="NCBI Taxonomy" id="1423742"/>
    <lineage>
        <taxon>Bacteria</taxon>
        <taxon>Bacillati</taxon>
        <taxon>Bacillota</taxon>
        <taxon>Bacilli</taxon>
        <taxon>Lactobacillales</taxon>
        <taxon>Lactobacillaceae</taxon>
        <taxon>Limosilactobacillus</taxon>
    </lineage>
</organism>
<keyword evidence="3" id="KW-0805">Transcription regulation</keyword>
<feature type="domain" description="OmpR/PhoB-type" evidence="8">
    <location>
        <begin position="134"/>
        <end position="233"/>
    </location>
</feature>
<dbReference type="Pfam" id="PF00486">
    <property type="entry name" value="Trans_reg_C"/>
    <property type="match status" value="1"/>
</dbReference>
<sequence length="233" mass="26785">MTQANRLSTDLLALTERTKWQFDYVSTATQLVVALEQVSYAAVLWDLRVTNLDTTLATMTLIRPQYQGPILVLGDQISAREHRKLSQARVDDVLHLPIDFGLWEALISQKLWVYEHVRLDHNILEQVDAPVENNDVIKVANWEIDLTKVQVTKDQQSISLTPKEFQLLAYLSQHQGQVLSREQLLTGVWGYDDLLTSSRIVDMHMAHLRDKLEDDDQNPEHLLTVRGFGYKLV</sequence>
<dbReference type="SUPFAM" id="SSF52172">
    <property type="entry name" value="CheY-like"/>
    <property type="match status" value="1"/>
</dbReference>
<dbReference type="PANTHER" id="PTHR48111:SF1">
    <property type="entry name" value="TWO-COMPONENT RESPONSE REGULATOR ORR33"/>
    <property type="match status" value="1"/>
</dbReference>
<dbReference type="Proteomes" id="UP000051084">
    <property type="component" value="Unassembled WGS sequence"/>
</dbReference>
<evidence type="ECO:0000256" key="5">
    <source>
        <dbReference type="ARBA" id="ARBA00023159"/>
    </source>
</evidence>
<dbReference type="PANTHER" id="PTHR48111">
    <property type="entry name" value="REGULATOR OF RPOS"/>
    <property type="match status" value="1"/>
</dbReference>
<feature type="DNA-binding region" description="OmpR/PhoB-type" evidence="7">
    <location>
        <begin position="134"/>
        <end position="233"/>
    </location>
</feature>
<keyword evidence="1" id="KW-0597">Phosphoprotein</keyword>
<dbReference type="InterPro" id="IPR036388">
    <property type="entry name" value="WH-like_DNA-bd_sf"/>
</dbReference>
<dbReference type="InterPro" id="IPR001867">
    <property type="entry name" value="OmpR/PhoB-type_DNA-bd"/>
</dbReference>
<dbReference type="Gene3D" id="3.40.50.2300">
    <property type="match status" value="1"/>
</dbReference>
<dbReference type="OrthoDB" id="1779039at2"/>
<dbReference type="GO" id="GO:0005829">
    <property type="term" value="C:cytosol"/>
    <property type="evidence" value="ECO:0007669"/>
    <property type="project" value="TreeGrafter"/>
</dbReference>
<dbReference type="EMBL" id="AZGC01000008">
    <property type="protein sequence ID" value="KRL96355.1"/>
    <property type="molecule type" value="Genomic_DNA"/>
</dbReference>
<evidence type="ECO:0000259" key="8">
    <source>
        <dbReference type="PROSITE" id="PS51755"/>
    </source>
</evidence>
<dbReference type="PROSITE" id="PS51755">
    <property type="entry name" value="OMPR_PHOB"/>
    <property type="match status" value="1"/>
</dbReference>
<dbReference type="SMART" id="SM00862">
    <property type="entry name" value="Trans_reg_C"/>
    <property type="match status" value="1"/>
</dbReference>
<keyword evidence="4 7" id="KW-0238">DNA-binding</keyword>
<dbReference type="InterPro" id="IPR016032">
    <property type="entry name" value="Sig_transdc_resp-reg_C-effctor"/>
</dbReference>
<keyword evidence="5" id="KW-0010">Activator</keyword>
<evidence type="ECO:0000256" key="7">
    <source>
        <dbReference type="PROSITE-ProRule" id="PRU01091"/>
    </source>
</evidence>
<evidence type="ECO:0000256" key="4">
    <source>
        <dbReference type="ARBA" id="ARBA00023125"/>
    </source>
</evidence>